<dbReference type="InterPro" id="IPR011083">
    <property type="entry name" value="Phage_tail_collar_dom"/>
</dbReference>
<dbReference type="Pfam" id="PF07484">
    <property type="entry name" value="Collar"/>
    <property type="match status" value="1"/>
</dbReference>
<evidence type="ECO:0000313" key="2">
    <source>
        <dbReference type="EMBL" id="PTE19375.1"/>
    </source>
</evidence>
<dbReference type="InterPro" id="IPR037053">
    <property type="entry name" value="Phage_tail_collar_dom_sf"/>
</dbReference>
<dbReference type="PANTHER" id="PTHR35191:SF1">
    <property type="entry name" value="PROPHAGE SIDE TAIL FIBER PROTEIN HOMOLOG STFQ-RELATED"/>
    <property type="match status" value="1"/>
</dbReference>
<evidence type="ECO:0000313" key="3">
    <source>
        <dbReference type="Proteomes" id="UP000241010"/>
    </source>
</evidence>
<organism evidence="2 3">
    <name type="scientific">Cereibacter changlensis JA139</name>
    <dbReference type="NCBI Taxonomy" id="1188249"/>
    <lineage>
        <taxon>Bacteria</taxon>
        <taxon>Pseudomonadati</taxon>
        <taxon>Pseudomonadota</taxon>
        <taxon>Alphaproteobacteria</taxon>
        <taxon>Rhodobacterales</taxon>
        <taxon>Paracoccaceae</taxon>
        <taxon>Cereibacter</taxon>
    </lineage>
</organism>
<dbReference type="InterPro" id="IPR051934">
    <property type="entry name" value="Phage_Tail_Fiber_Structural"/>
</dbReference>
<sequence length="367" mass="37760">MVNLASIQPLPETEEWKSVPRLEDGMWPTGGVVDPEADSGLMNWQAQILAGRTKFLRTRVDALIAAVVAASTTVAGIVRLNNTLTSSAVDEALTAAQGKALQTTKAPLASPAFTGTPTAPTAAVATNTTQIATTAFVQAKVAALVNASPAALDTLYELAAALGNDPNFATTVTNAIAQKAPLASPALTGAPTAPTPAAGENSPQIATTEWVRQNVLPAGCVAAFAMTAPPPGWLRCNGAAVSRTTYAGLFAAIGTSFGPGDGATTFNLPEARGEFIRGLDDGRGVDAGRVLGSTQGAESNRLLQVQSARNPAGEQGNVTIDVPATDVFSPWVASGRSMDGDDVNMRFRSSGAEARPRNLALLYCIKF</sequence>
<proteinExistence type="predicted"/>
<name>A0A2T4JN94_9RHOB</name>
<dbReference type="Proteomes" id="UP000241010">
    <property type="component" value="Unassembled WGS sequence"/>
</dbReference>
<keyword evidence="3" id="KW-1185">Reference proteome</keyword>
<dbReference type="SUPFAM" id="SSF88874">
    <property type="entry name" value="Receptor-binding domain of short tail fibre protein gp12"/>
    <property type="match status" value="1"/>
</dbReference>
<protein>
    <recommendedName>
        <fullName evidence="1">Phage tail collar domain-containing protein</fullName>
    </recommendedName>
</protein>
<feature type="domain" description="Phage tail collar" evidence="1">
    <location>
        <begin position="219"/>
        <end position="276"/>
    </location>
</feature>
<comment type="caution">
    <text evidence="2">The sequence shown here is derived from an EMBL/GenBank/DDBJ whole genome shotgun (WGS) entry which is preliminary data.</text>
</comment>
<evidence type="ECO:0000259" key="1">
    <source>
        <dbReference type="Pfam" id="PF07484"/>
    </source>
</evidence>
<gene>
    <name evidence="2" type="ORF">C5F48_23265</name>
</gene>
<dbReference type="Gene3D" id="3.90.1340.10">
    <property type="entry name" value="Phage tail collar domain"/>
    <property type="match status" value="1"/>
</dbReference>
<accession>A0A2T4JN94</accession>
<dbReference type="AlphaFoldDB" id="A0A2T4JN94"/>
<dbReference type="PANTHER" id="PTHR35191">
    <property type="entry name" value="PROPHAGE SIDE TAIL FIBER PROTEIN HOMOLOG STFQ-RELATED"/>
    <property type="match status" value="1"/>
</dbReference>
<reference evidence="2 3" key="1">
    <citation type="submission" date="2018-03" db="EMBL/GenBank/DDBJ databases">
        <title>Cereibacter changlensis.</title>
        <authorList>
            <person name="Meyer T.E."/>
            <person name="Miller S."/>
            <person name="Lodha T."/>
            <person name="Gandham S."/>
            <person name="Chintalapati S."/>
            <person name="Chintalapati V.R."/>
        </authorList>
    </citation>
    <scope>NUCLEOTIDE SEQUENCE [LARGE SCALE GENOMIC DNA]</scope>
    <source>
        <strain evidence="2 3">JA139</strain>
    </source>
</reference>
<dbReference type="EMBL" id="PZKG01000287">
    <property type="protein sequence ID" value="PTE19375.1"/>
    <property type="molecule type" value="Genomic_DNA"/>
</dbReference>